<keyword evidence="3" id="KW-1185">Reference proteome</keyword>
<dbReference type="InterPro" id="IPR036527">
    <property type="entry name" value="SCP2_sterol-bd_dom_sf"/>
</dbReference>
<feature type="domain" description="SCP2" evidence="1">
    <location>
        <begin position="172"/>
        <end position="270"/>
    </location>
</feature>
<dbReference type="Proteomes" id="UP001151582">
    <property type="component" value="Unassembled WGS sequence"/>
</dbReference>
<protein>
    <recommendedName>
        <fullName evidence="1">SCP2 domain-containing protein</fullName>
    </recommendedName>
</protein>
<proteinExistence type="predicted"/>
<name>A0A9W8AYP8_9FUNG</name>
<dbReference type="OrthoDB" id="10265837at2759"/>
<accession>A0A9W8AYP8</accession>
<evidence type="ECO:0000259" key="1">
    <source>
        <dbReference type="Pfam" id="PF02036"/>
    </source>
</evidence>
<dbReference type="AlphaFoldDB" id="A0A9W8AYP8"/>
<dbReference type="PANTHER" id="PTHR10094">
    <property type="entry name" value="STEROL CARRIER PROTEIN 2 SCP-2 FAMILY PROTEIN"/>
    <property type="match status" value="1"/>
</dbReference>
<dbReference type="EMBL" id="JANBQB010000581">
    <property type="protein sequence ID" value="KAJ1974998.1"/>
    <property type="molecule type" value="Genomic_DNA"/>
</dbReference>
<dbReference type="GO" id="GO:0005829">
    <property type="term" value="C:cytosol"/>
    <property type="evidence" value="ECO:0007669"/>
    <property type="project" value="TreeGrafter"/>
</dbReference>
<dbReference type="SUPFAM" id="SSF55718">
    <property type="entry name" value="SCP-like"/>
    <property type="match status" value="2"/>
</dbReference>
<feature type="domain" description="SCP2" evidence="1">
    <location>
        <begin position="28"/>
        <end position="124"/>
    </location>
</feature>
<evidence type="ECO:0000313" key="3">
    <source>
        <dbReference type="Proteomes" id="UP001151582"/>
    </source>
</evidence>
<dbReference type="PANTHER" id="PTHR10094:SF25">
    <property type="entry name" value="SCP2 STEROL-BINDING DOMAIN-CONTAINING PROTEIN 1"/>
    <property type="match status" value="1"/>
</dbReference>
<dbReference type="Gene3D" id="3.30.1050.10">
    <property type="entry name" value="SCP2 sterol-binding domain"/>
    <property type="match status" value="2"/>
</dbReference>
<evidence type="ECO:0000313" key="2">
    <source>
        <dbReference type="EMBL" id="KAJ1974998.1"/>
    </source>
</evidence>
<sequence>MALDTVQGFASSPVFVAIDAAFAEAPPKSQEDLVKRIQAVYQFDIQGPGNKTQTWTLDLKNTAEDGQVVSIGTLSQPDTVLKVADKDFVAMSRGQLTGQRAFITGKLKVRGNVVAATKLDAVFKLLKNTKPATTTSPPTSTPSTTTTVAVKGFESSAVLQQIASAVEGMAPPARKSLLANVNGVIQLDITNASNQKQAWVLDLQPQTTTNVVRVGPAQAPITANVILSLSDYDFVAISQDKLRPQAAYITGKLKLQGNMALAMKLETVLKAARPQAKL</sequence>
<reference evidence="2" key="1">
    <citation type="submission" date="2022-07" db="EMBL/GenBank/DDBJ databases">
        <title>Phylogenomic reconstructions and comparative analyses of Kickxellomycotina fungi.</title>
        <authorList>
            <person name="Reynolds N.K."/>
            <person name="Stajich J.E."/>
            <person name="Barry K."/>
            <person name="Grigoriev I.V."/>
            <person name="Crous P."/>
            <person name="Smith M.E."/>
        </authorList>
    </citation>
    <scope>NUCLEOTIDE SEQUENCE</scope>
    <source>
        <strain evidence="2">RSA 567</strain>
    </source>
</reference>
<dbReference type="Pfam" id="PF02036">
    <property type="entry name" value="SCP2"/>
    <property type="match status" value="2"/>
</dbReference>
<gene>
    <name evidence="2" type="ORF">H4R34_004505</name>
</gene>
<comment type="caution">
    <text evidence="2">The sequence shown here is derived from an EMBL/GenBank/DDBJ whole genome shotgun (WGS) entry which is preliminary data.</text>
</comment>
<organism evidence="2 3">
    <name type="scientific">Dimargaris verticillata</name>
    <dbReference type="NCBI Taxonomy" id="2761393"/>
    <lineage>
        <taxon>Eukaryota</taxon>
        <taxon>Fungi</taxon>
        <taxon>Fungi incertae sedis</taxon>
        <taxon>Zoopagomycota</taxon>
        <taxon>Kickxellomycotina</taxon>
        <taxon>Dimargaritomycetes</taxon>
        <taxon>Dimargaritales</taxon>
        <taxon>Dimargaritaceae</taxon>
        <taxon>Dimargaris</taxon>
    </lineage>
</organism>
<dbReference type="InterPro" id="IPR003033">
    <property type="entry name" value="SCP2_sterol-bd_dom"/>
</dbReference>